<evidence type="ECO:0000256" key="7">
    <source>
        <dbReference type="ARBA" id="ARBA00061580"/>
    </source>
</evidence>
<dbReference type="OrthoDB" id="9772308at2"/>
<dbReference type="CDD" id="cd06460">
    <property type="entry name" value="M32_Taq"/>
    <property type="match status" value="1"/>
</dbReference>
<keyword evidence="9" id="KW-0862">Zinc</keyword>
<evidence type="ECO:0000256" key="10">
    <source>
        <dbReference type="PIRSR" id="PIRSR006615-2"/>
    </source>
</evidence>
<keyword evidence="5 8" id="KW-0482">Metalloprotease</keyword>
<evidence type="ECO:0000256" key="6">
    <source>
        <dbReference type="ARBA" id="ARBA00052755"/>
    </source>
</evidence>
<organism evidence="11 12">
    <name type="scientific">Caenispirillum salinarum AK4</name>
    <dbReference type="NCBI Taxonomy" id="1238182"/>
    <lineage>
        <taxon>Bacteria</taxon>
        <taxon>Pseudomonadati</taxon>
        <taxon>Pseudomonadota</taxon>
        <taxon>Alphaproteobacteria</taxon>
        <taxon>Rhodospirillales</taxon>
        <taxon>Novispirillaceae</taxon>
        <taxon>Caenispirillum</taxon>
    </lineage>
</organism>
<dbReference type="FunFam" id="1.10.1370.30:FF:000003">
    <property type="entry name" value="Thermostable carboxypeptidase 1"/>
    <property type="match status" value="1"/>
</dbReference>
<proteinExistence type="inferred from homology"/>
<evidence type="ECO:0000256" key="1">
    <source>
        <dbReference type="ARBA" id="ARBA00022645"/>
    </source>
</evidence>
<dbReference type="PRINTS" id="PR00998">
    <property type="entry name" value="CRBOXYPTASET"/>
</dbReference>
<evidence type="ECO:0000256" key="4">
    <source>
        <dbReference type="ARBA" id="ARBA00022801"/>
    </source>
</evidence>
<gene>
    <name evidence="11" type="ORF">C882_2597</name>
</gene>
<dbReference type="Gene3D" id="1.10.1370.30">
    <property type="match status" value="1"/>
</dbReference>
<name>K9HQF9_9PROT</name>
<dbReference type="EC" id="3.4.17.19" evidence="8"/>
<comment type="function">
    <text evidence="8">Broad specificity carboxypetidase that releases amino acids sequentially from the C-terminus, including neutral, aromatic, polar and basic residues.</text>
</comment>
<feature type="binding site" evidence="9">
    <location>
        <position position="268"/>
    </location>
    <ligand>
        <name>Zn(2+)</name>
        <dbReference type="ChEBI" id="CHEBI:29105"/>
        <note>catalytic</note>
    </ligand>
</feature>
<evidence type="ECO:0000256" key="8">
    <source>
        <dbReference type="PIRNR" id="PIRNR006615"/>
    </source>
</evidence>
<dbReference type="eggNOG" id="COG2317">
    <property type="taxonomic scope" value="Bacteria"/>
</dbReference>
<comment type="caution">
    <text evidence="11">The sequence shown here is derived from an EMBL/GenBank/DDBJ whole genome shotgun (WGS) entry which is preliminary data.</text>
</comment>
<keyword evidence="1 8" id="KW-0121">Carboxypeptidase</keyword>
<evidence type="ECO:0000313" key="12">
    <source>
        <dbReference type="Proteomes" id="UP000009881"/>
    </source>
</evidence>
<keyword evidence="12" id="KW-1185">Reference proteome</keyword>
<dbReference type="PIRSF" id="PIRSF006615">
    <property type="entry name" value="Zn_crbxpep_Taq"/>
    <property type="match status" value="1"/>
</dbReference>
<comment type="cofactor">
    <cofactor evidence="9">
        <name>Zn(2+)</name>
        <dbReference type="ChEBI" id="CHEBI:29105"/>
    </cofactor>
    <text evidence="9">Binds 1 zinc ion per subunit.</text>
</comment>
<dbReference type="EMBL" id="ANHY01000003">
    <property type="protein sequence ID" value="EKV32518.1"/>
    <property type="molecule type" value="Genomic_DNA"/>
</dbReference>
<dbReference type="GO" id="GO:0008270">
    <property type="term" value="F:zinc ion binding"/>
    <property type="evidence" value="ECO:0007669"/>
    <property type="project" value="UniProtKB-ARBA"/>
</dbReference>
<keyword evidence="4 8" id="KW-0378">Hydrolase</keyword>
<keyword evidence="2 8" id="KW-0645">Protease</keyword>
<evidence type="ECO:0000256" key="9">
    <source>
        <dbReference type="PIRSR" id="PIRSR006615-1"/>
    </source>
</evidence>
<dbReference type="PATRIC" id="fig|1238182.3.peg.557"/>
<protein>
    <recommendedName>
        <fullName evidence="8">Metal-dependent carboxypeptidase</fullName>
        <ecNumber evidence="8">3.4.17.19</ecNumber>
    </recommendedName>
</protein>
<feature type="binding site" evidence="9">
    <location>
        <position position="298"/>
    </location>
    <ligand>
        <name>Zn(2+)</name>
        <dbReference type="ChEBI" id="CHEBI:29105"/>
        <note>catalytic</note>
    </ligand>
</feature>
<dbReference type="PROSITE" id="PS52034">
    <property type="entry name" value="PEPTIDASE_M32"/>
    <property type="match status" value="1"/>
</dbReference>
<evidence type="ECO:0000256" key="2">
    <source>
        <dbReference type="ARBA" id="ARBA00022670"/>
    </source>
</evidence>
<dbReference type="RefSeq" id="WP_009539006.1">
    <property type="nucleotide sequence ID" value="NZ_ANHY01000003.1"/>
</dbReference>
<dbReference type="STRING" id="1238182.C882_2597"/>
<accession>K9HQF9</accession>
<sequence length="501" mass="55380">MAADPTPYHQLETRFARLGALGDAAGFLHWDAATMMPDGGADSRADQLATLSAIEHEMTVDPRVAEWIAAAEARVDDLDAWQKANLREIARLHAHASAVPAHLVEALSRACSSCEMTWRTARPASDFAAVAPKLKIVLDLTREMAQAKAEALGVTPYDALLDQYEPGGRADSIDMLFADLESVLPNLLGEVLEAQGRRPPPVRPKGPFPIETQKAVAARFMKTLGFDFTHGRLDVSAHPFCGGSSDDLRLTTRYEEDDFAQAFMGVLHETGHALYEQGLPAEWRKQPVGKARGMSVHESQSLLTEMLACRSRPFAIYAAPVLREAFGGAGQAWEAENLYRLNTLVEPGFIRVDADEVTYPAHVILRYRLERDLIAGRLEIDDLPEAWNEGMQRLLGLTVPDDRRGVLQDIHWYDGAFGYFPTYTLGAMTAAQLFLSACETEPRIPECLAVGDFRPLLGWLRQNVHRHGSSLSTRELLVKATGEPLSAKAFLTHLRGRYLED</sequence>
<dbReference type="Proteomes" id="UP000009881">
    <property type="component" value="Unassembled WGS sequence"/>
</dbReference>
<dbReference type="GO" id="GO:0006508">
    <property type="term" value="P:proteolysis"/>
    <property type="evidence" value="ECO:0007669"/>
    <property type="project" value="UniProtKB-UniRule"/>
</dbReference>
<evidence type="ECO:0000313" key="11">
    <source>
        <dbReference type="EMBL" id="EKV32518.1"/>
    </source>
</evidence>
<comment type="similarity">
    <text evidence="7 8">Belongs to the peptidase M32 family.</text>
</comment>
<dbReference type="InterPro" id="IPR001333">
    <property type="entry name" value="Peptidase_M32_Taq"/>
</dbReference>
<reference evidence="11 12" key="1">
    <citation type="journal article" date="2013" name="Genome Announc.">
        <title>Draft Genome Sequence of an Alphaproteobacterium, Caenispirillum salinarum AK4(T), Isolated from a Solar Saltern.</title>
        <authorList>
            <person name="Khatri I."/>
            <person name="Singh A."/>
            <person name="Korpole S."/>
            <person name="Pinnaka A.K."/>
            <person name="Subramanian S."/>
        </authorList>
    </citation>
    <scope>NUCLEOTIDE SEQUENCE [LARGE SCALE GENOMIC DNA]</scope>
    <source>
        <strain evidence="11 12">AK4</strain>
    </source>
</reference>
<feature type="binding site" evidence="9">
    <location>
        <position position="272"/>
    </location>
    <ligand>
        <name>Zn(2+)</name>
        <dbReference type="ChEBI" id="CHEBI:29105"/>
        <note>catalytic</note>
    </ligand>
</feature>
<dbReference type="GO" id="GO:0004181">
    <property type="term" value="F:metallocarboxypeptidase activity"/>
    <property type="evidence" value="ECO:0007669"/>
    <property type="project" value="UniProtKB-UniRule"/>
</dbReference>
<dbReference type="PANTHER" id="PTHR34217:SF1">
    <property type="entry name" value="CARBOXYPEPTIDASE 1"/>
    <property type="match status" value="1"/>
</dbReference>
<dbReference type="AlphaFoldDB" id="K9HQF9"/>
<comment type="catalytic activity">
    <reaction evidence="6 8">
        <text>Release of a C-terminal amino acid with broad specificity, except for -Pro.</text>
        <dbReference type="EC" id="3.4.17.19"/>
    </reaction>
</comment>
<feature type="active site" description="Proton donor/acceptor" evidence="10">
    <location>
        <position position="269"/>
    </location>
</feature>
<evidence type="ECO:0000256" key="3">
    <source>
        <dbReference type="ARBA" id="ARBA00022723"/>
    </source>
</evidence>
<evidence type="ECO:0000256" key="5">
    <source>
        <dbReference type="ARBA" id="ARBA00023049"/>
    </source>
</evidence>
<dbReference type="Pfam" id="PF02074">
    <property type="entry name" value="Peptidase_M32"/>
    <property type="match status" value="1"/>
</dbReference>
<dbReference type="SUPFAM" id="SSF55486">
    <property type="entry name" value="Metalloproteases ('zincins'), catalytic domain"/>
    <property type="match status" value="1"/>
</dbReference>
<keyword evidence="3 8" id="KW-0479">Metal-binding</keyword>
<dbReference type="PANTHER" id="PTHR34217">
    <property type="entry name" value="METAL-DEPENDENT CARBOXYPEPTIDASE"/>
    <property type="match status" value="1"/>
</dbReference>